<dbReference type="Gene3D" id="1.10.30.50">
    <property type="match status" value="1"/>
</dbReference>
<name>A0A1S7FV99_9LIST</name>
<dbReference type="RefSeq" id="WP_118907580.1">
    <property type="nucleotide sequence ID" value="NZ_CP011102.1"/>
</dbReference>
<evidence type="ECO:0008006" key="3">
    <source>
        <dbReference type="Google" id="ProtNLM"/>
    </source>
</evidence>
<dbReference type="Proteomes" id="UP000223060">
    <property type="component" value="Chromosome"/>
</dbReference>
<reference evidence="2" key="1">
    <citation type="submission" date="2015-03" db="EMBL/GenBank/DDBJ databases">
        <authorList>
            <person name="Ferrari E."/>
            <person name="Walter M.C."/>
            <person name="Huptas C."/>
            <person name="Scherer S."/>
            <person name="Mueller-Herbst S."/>
        </authorList>
    </citation>
    <scope>NUCLEOTIDE SEQUENCE [LARGE SCALE GENOMIC DNA]</scope>
    <source>
        <strain evidence="2">LWP01</strain>
    </source>
</reference>
<dbReference type="KEGG" id="lwi:UE46_09690"/>
<protein>
    <recommendedName>
        <fullName evidence="3">HNH nuclease domain-containing protein</fullName>
    </recommendedName>
</protein>
<dbReference type="EMBL" id="CP011102">
    <property type="protein sequence ID" value="AQY51300.1"/>
    <property type="molecule type" value="Genomic_DNA"/>
</dbReference>
<keyword evidence="2" id="KW-1185">Reference proteome</keyword>
<sequence>MNKITRSRAPLVLHNRKGSRKRAELNRNKLRVSRNEKLESGHFRVYKDPEVRELLEKNFLNKCCYCGTKVPLHVSHAHIEHFRPKTAVTTLTGKVKPGYYWLVAEWSNLLYACPLCNENKDTHFPVSDERQRKIEIEDILEEKELLVNISSRNYRFDDNYSYDFGCKESWISEAVVLEGKSEKGWKTISICKLSRPELNAKRMEIKQSVLKECSMFLEFLKLCEQAISKDNYLVKRRYCECAKDFLNKYFSKKSLELEHYSLRVKILEMAIIKDSKSLIKFNKVVEKESQAIKIYEEQEDEDVLTELNDMGVIDVIISNYEL</sequence>
<gene>
    <name evidence="1" type="ORF">UE46_09690</name>
</gene>
<accession>A0A1S7FV99</accession>
<evidence type="ECO:0000313" key="1">
    <source>
        <dbReference type="EMBL" id="AQY51300.1"/>
    </source>
</evidence>
<proteinExistence type="predicted"/>
<evidence type="ECO:0000313" key="2">
    <source>
        <dbReference type="Proteomes" id="UP000223060"/>
    </source>
</evidence>
<dbReference type="AlphaFoldDB" id="A0A1S7FV99"/>
<organism evidence="1 2">
    <name type="scientific">Listeria weihenstephanensis</name>
    <dbReference type="NCBI Taxonomy" id="1006155"/>
    <lineage>
        <taxon>Bacteria</taxon>
        <taxon>Bacillati</taxon>
        <taxon>Bacillota</taxon>
        <taxon>Bacilli</taxon>
        <taxon>Bacillales</taxon>
        <taxon>Listeriaceae</taxon>
        <taxon>Listeria</taxon>
    </lineage>
</organism>